<sequence>MAFTPLVLHSLTKFPFISPNLRHGRPFSSSLPNRKTFSYIFQECSKTQRSNAGKRAHAQMITSGFSPTIFVFNCLIHMYVRCSHLDFARKVFDAMPHRDTISWNAVISGYTQHGLIKVARSLFDSMPERDVISWNTIIAGYSQNGCPCDSISFFLEMRRNGIEPDRTTFAVVLKACSLLERDEMGVQIHCLVVKMGLYLDVVTGSAIVDMYAKCKCLSDSLCFFNEMPEKNWVSWSAAIAGCVQNDEHVEGLQMFVDMQREGLAVSQSAYASVLRSCAAQVSARVGSQIHGHAMKNCFGFDVVVGTAILDMYAKSGCLDDARRVFQALPTRTLQSWNAIIVGCVRNNQGLKALELFWLMNRSGVGVDEISLSGVFSACAETRGCSQGSQIHCLAIKTRLCSDICVSNAILDMYGKCGALTEARVIFEEMNRRDAVSWNAIIAALEQNERYEETLLCFAEMLRCGMEPDEFTYGSVLKACASLESLDFGVKVHDKIIKCGLGFDSFIGSALVDMYCKCSAMEEAMKLHNRMEMQTMISWNTITSGFSLQNQNEEAQKFFFKMINLGLKPDNFTFATILDACANLATIELGRQIHAQIIKEKLQKDVFILSSLVDMYAKCGNMQDSLLMFNKMALRDHVSWNALICGYSLHGFGAEALCMFERMQLENVRPNHATFLAVLRACGHVGLVDVGEQYFNTMTDHYKLQPQLEHYSCMVDLIGRTRGVHEALEFISKMPLEADDVIWRTLLSTCKIQGDVEVAEIATRNILSLDPEDSSAYILLSNIYAEVGRWTDVSKLRKMMRQSGLKKEPGCSWIEVKNEMHAFLVGDKAHPRSEEIYARLDELIGEMKWIEYQPDVDFLPLDFVEQEPIWISNG</sequence>
<dbReference type="NCBIfam" id="TIGR00756">
    <property type="entry name" value="PPR"/>
    <property type="match status" value="5"/>
</dbReference>
<evidence type="ECO:0008006" key="5">
    <source>
        <dbReference type="Google" id="ProtNLM"/>
    </source>
</evidence>
<dbReference type="Pfam" id="PF01535">
    <property type="entry name" value="PPR"/>
    <property type="match status" value="8"/>
</dbReference>
<dbReference type="InterPro" id="IPR046848">
    <property type="entry name" value="E_motif"/>
</dbReference>
<dbReference type="EMBL" id="JAGGNH010000001">
    <property type="protein sequence ID" value="KAJ0989664.1"/>
    <property type="molecule type" value="Genomic_DNA"/>
</dbReference>
<accession>A0A9D5DEG9</accession>
<gene>
    <name evidence="3" type="ORF">J5N97_008020</name>
</gene>
<name>A0A9D5DEG9_9LILI</name>
<dbReference type="FunFam" id="1.25.40.10:FF:000669">
    <property type="entry name" value="Pentatricopeptide repeat-containing protein At4g33990"/>
    <property type="match status" value="1"/>
</dbReference>
<reference evidence="3" key="2">
    <citation type="journal article" date="2022" name="Hortic Res">
        <title>The genome of Dioscorea zingiberensis sheds light on the biosynthesis, origin and evolution of the medicinally important diosgenin saponins.</title>
        <authorList>
            <person name="Li Y."/>
            <person name="Tan C."/>
            <person name="Li Z."/>
            <person name="Guo J."/>
            <person name="Li S."/>
            <person name="Chen X."/>
            <person name="Wang C."/>
            <person name="Dai X."/>
            <person name="Yang H."/>
            <person name="Song W."/>
            <person name="Hou L."/>
            <person name="Xu J."/>
            <person name="Tong Z."/>
            <person name="Xu A."/>
            <person name="Yuan X."/>
            <person name="Wang W."/>
            <person name="Yang Q."/>
            <person name="Chen L."/>
            <person name="Sun Z."/>
            <person name="Wang K."/>
            <person name="Pan B."/>
            <person name="Chen J."/>
            <person name="Bao Y."/>
            <person name="Liu F."/>
            <person name="Qi X."/>
            <person name="Gang D.R."/>
            <person name="Wen J."/>
            <person name="Li J."/>
        </authorList>
    </citation>
    <scope>NUCLEOTIDE SEQUENCE</scope>
    <source>
        <strain evidence="3">Dzin_1.0</strain>
    </source>
</reference>
<dbReference type="Proteomes" id="UP001085076">
    <property type="component" value="Miscellaneous, Linkage group lg01"/>
</dbReference>
<feature type="repeat" description="PPR" evidence="2">
    <location>
        <begin position="332"/>
        <end position="366"/>
    </location>
</feature>
<dbReference type="FunFam" id="1.25.40.10:FF:000196">
    <property type="entry name" value="Pentatricopeptide repeat-containing protein At4g14850"/>
    <property type="match status" value="1"/>
</dbReference>
<feature type="repeat" description="PPR" evidence="2">
    <location>
        <begin position="772"/>
        <end position="806"/>
    </location>
</feature>
<dbReference type="PANTHER" id="PTHR47926">
    <property type="entry name" value="PENTATRICOPEPTIDE REPEAT-CONTAINING PROTEIN"/>
    <property type="match status" value="1"/>
</dbReference>
<feature type="repeat" description="PPR" evidence="2">
    <location>
        <begin position="130"/>
        <end position="164"/>
    </location>
</feature>
<dbReference type="Gene3D" id="1.25.40.10">
    <property type="entry name" value="Tetratricopeptide repeat domain"/>
    <property type="match status" value="7"/>
</dbReference>
<proteinExistence type="predicted"/>
<reference evidence="3" key="1">
    <citation type="submission" date="2021-03" db="EMBL/GenBank/DDBJ databases">
        <authorList>
            <person name="Li Z."/>
            <person name="Yang C."/>
        </authorList>
    </citation>
    <scope>NUCLEOTIDE SEQUENCE</scope>
    <source>
        <strain evidence="3">Dzin_1.0</strain>
        <tissue evidence="3">Leaf</tissue>
    </source>
</reference>
<dbReference type="GO" id="GO:0009451">
    <property type="term" value="P:RNA modification"/>
    <property type="evidence" value="ECO:0007669"/>
    <property type="project" value="InterPro"/>
</dbReference>
<evidence type="ECO:0000313" key="3">
    <source>
        <dbReference type="EMBL" id="KAJ0989664.1"/>
    </source>
</evidence>
<dbReference type="GO" id="GO:0003723">
    <property type="term" value="F:RNA binding"/>
    <property type="evidence" value="ECO:0007669"/>
    <property type="project" value="InterPro"/>
</dbReference>
<feature type="repeat" description="PPR" evidence="2">
    <location>
        <begin position="534"/>
        <end position="568"/>
    </location>
</feature>
<dbReference type="OrthoDB" id="185373at2759"/>
<dbReference type="FunFam" id="1.25.40.10:FF:000031">
    <property type="entry name" value="Pentatricopeptide repeat-containing protein mitochondrial"/>
    <property type="match status" value="1"/>
</dbReference>
<evidence type="ECO:0000313" key="4">
    <source>
        <dbReference type="Proteomes" id="UP001085076"/>
    </source>
</evidence>
<feature type="repeat" description="PPR" evidence="2">
    <location>
        <begin position="433"/>
        <end position="467"/>
    </location>
</feature>
<dbReference type="FunFam" id="1.25.40.10:FF:000670">
    <property type="entry name" value="Pentatricopeptide repeat-containing protein"/>
    <property type="match status" value="1"/>
</dbReference>
<dbReference type="InterPro" id="IPR011990">
    <property type="entry name" value="TPR-like_helical_dom_sf"/>
</dbReference>
<dbReference type="InterPro" id="IPR046849">
    <property type="entry name" value="E2_motif"/>
</dbReference>
<keyword evidence="1" id="KW-0677">Repeat</keyword>
<dbReference type="FunFam" id="1.25.40.10:FF:000366">
    <property type="entry name" value="Pentatricopeptide (PPR) repeat-containing protein"/>
    <property type="match status" value="1"/>
</dbReference>
<dbReference type="AlphaFoldDB" id="A0A9D5DEG9"/>
<dbReference type="PROSITE" id="PS51375">
    <property type="entry name" value="PPR"/>
    <property type="match status" value="8"/>
</dbReference>
<comment type="caution">
    <text evidence="3">The sequence shown here is derived from an EMBL/GenBank/DDBJ whole genome shotgun (WGS) entry which is preliminary data.</text>
</comment>
<dbReference type="InterPro" id="IPR002885">
    <property type="entry name" value="PPR_rpt"/>
</dbReference>
<dbReference type="InterPro" id="IPR046960">
    <property type="entry name" value="PPR_At4g14850-like_plant"/>
</dbReference>
<keyword evidence="4" id="KW-1185">Reference proteome</keyword>
<dbReference type="FunFam" id="1.25.40.10:FF:000343">
    <property type="entry name" value="Pentatricopeptide repeat-containing protein At3g58590"/>
    <property type="match status" value="1"/>
</dbReference>
<dbReference type="FunFam" id="1.25.40.10:FF:000780">
    <property type="entry name" value="Pentatricopeptide repeat-containing protein isoform A"/>
    <property type="match status" value="1"/>
</dbReference>
<organism evidence="3 4">
    <name type="scientific">Dioscorea zingiberensis</name>
    <dbReference type="NCBI Taxonomy" id="325984"/>
    <lineage>
        <taxon>Eukaryota</taxon>
        <taxon>Viridiplantae</taxon>
        <taxon>Streptophyta</taxon>
        <taxon>Embryophyta</taxon>
        <taxon>Tracheophyta</taxon>
        <taxon>Spermatophyta</taxon>
        <taxon>Magnoliopsida</taxon>
        <taxon>Liliopsida</taxon>
        <taxon>Dioscoreales</taxon>
        <taxon>Dioscoreaceae</taxon>
        <taxon>Dioscorea</taxon>
    </lineage>
</organism>
<dbReference type="SUPFAM" id="SSF48452">
    <property type="entry name" value="TPR-like"/>
    <property type="match status" value="1"/>
</dbReference>
<feature type="repeat" description="PPR" evidence="2">
    <location>
        <begin position="99"/>
        <end position="129"/>
    </location>
</feature>
<evidence type="ECO:0000256" key="1">
    <source>
        <dbReference type="ARBA" id="ARBA00022737"/>
    </source>
</evidence>
<dbReference type="Pfam" id="PF20431">
    <property type="entry name" value="E_motif"/>
    <property type="match status" value="1"/>
</dbReference>
<protein>
    <recommendedName>
        <fullName evidence="5">Pentatricopeptide repeat-containing protein</fullName>
    </recommendedName>
</protein>
<dbReference type="Pfam" id="PF13041">
    <property type="entry name" value="PPR_2"/>
    <property type="match status" value="4"/>
</dbReference>
<feature type="repeat" description="PPR" evidence="2">
    <location>
        <begin position="635"/>
        <end position="669"/>
    </location>
</feature>
<dbReference type="PANTHER" id="PTHR47926:SF406">
    <property type="entry name" value="REPEAT (PPR) SUPERFAMILY PROTEIN, PUTATIVE-RELATED"/>
    <property type="match status" value="1"/>
</dbReference>
<evidence type="ECO:0000256" key="2">
    <source>
        <dbReference type="PROSITE-ProRule" id="PRU00708"/>
    </source>
</evidence>
<dbReference type="Pfam" id="PF20430">
    <property type="entry name" value="Eplus_motif"/>
    <property type="match status" value="1"/>
</dbReference>
<feature type="repeat" description="PPR" evidence="2">
    <location>
        <begin position="231"/>
        <end position="265"/>
    </location>
</feature>